<organism evidence="1 2">
    <name type="scientific">Cupriavidus taiwanensis</name>
    <dbReference type="NCBI Taxonomy" id="164546"/>
    <lineage>
        <taxon>Bacteria</taxon>
        <taxon>Pseudomonadati</taxon>
        <taxon>Pseudomonadota</taxon>
        <taxon>Betaproteobacteria</taxon>
        <taxon>Burkholderiales</taxon>
        <taxon>Burkholderiaceae</taxon>
        <taxon>Cupriavidus</taxon>
    </lineage>
</organism>
<dbReference type="Proteomes" id="UP000257139">
    <property type="component" value="Chromosome CBM2594_b"/>
</dbReference>
<protein>
    <submittedName>
        <fullName evidence="1">Uncharacterized protein</fullName>
    </submittedName>
</protein>
<proteinExistence type="predicted"/>
<name>A0A7Z7NNI4_9BURK</name>
<accession>A0A7Z7NNI4</accession>
<sequence length="24" mass="2847">MHRDLREKLFKLFGTIRPCVNESG</sequence>
<dbReference type="AlphaFoldDB" id="A0A7Z7NNI4"/>
<gene>
    <name evidence="1" type="ORF">CBM2594_B30106</name>
</gene>
<evidence type="ECO:0000313" key="2">
    <source>
        <dbReference type="Proteomes" id="UP000257139"/>
    </source>
</evidence>
<dbReference type="EMBL" id="LT978514">
    <property type="protein sequence ID" value="SPC22256.1"/>
    <property type="molecule type" value="Genomic_DNA"/>
</dbReference>
<evidence type="ECO:0000313" key="1">
    <source>
        <dbReference type="EMBL" id="SPC22256.1"/>
    </source>
</evidence>
<reference evidence="1 2" key="1">
    <citation type="submission" date="2018-01" db="EMBL/GenBank/DDBJ databases">
        <authorList>
            <person name="Clerissi C."/>
        </authorList>
    </citation>
    <scope>NUCLEOTIDE SEQUENCE [LARGE SCALE GENOMIC DNA]</scope>
    <source>
        <strain evidence="1">Cupriavidus taiwanensis STM 6021</strain>
    </source>
</reference>